<evidence type="ECO:0000313" key="2">
    <source>
        <dbReference type="EMBL" id="PFX20202.1"/>
    </source>
</evidence>
<keyword evidence="3" id="KW-1185">Reference proteome</keyword>
<feature type="compositionally biased region" description="Low complexity" evidence="1">
    <location>
        <begin position="325"/>
        <end position="341"/>
    </location>
</feature>
<protein>
    <submittedName>
        <fullName evidence="2">Uncharacterized protein</fullName>
    </submittedName>
</protein>
<dbReference type="InterPro" id="IPR008042">
    <property type="entry name" value="Retrotrans_Pao"/>
</dbReference>
<dbReference type="InterPro" id="IPR036397">
    <property type="entry name" value="RNaseH_sf"/>
</dbReference>
<dbReference type="Proteomes" id="UP000225706">
    <property type="component" value="Unassembled WGS sequence"/>
</dbReference>
<comment type="caution">
    <text evidence="2">The sequence shown here is derived from an EMBL/GenBank/DDBJ whole genome shotgun (WGS) entry which is preliminary data.</text>
</comment>
<dbReference type="Gene3D" id="3.30.420.10">
    <property type="entry name" value="Ribonuclease H-like superfamily/Ribonuclease H"/>
    <property type="match status" value="1"/>
</dbReference>
<sequence length="1395" mass="157983">MDSELQRKSVAFEDDQQMDNVLGEFGMGKDLEVFKSSETSPERSPRAISPLNNIEDAEVEDVSAEIRKRIPTGKGREFEVQRFKDNHRNALSNLTTRMNTIRPLLFSWKNVELVKVLSQELDELFIELQEAHERYLNALTDEHEIEEAHEWFGIHDKDVFTLKQSVIEFLNQAKEQQNDDEISSVRSRFSSRFKRSATSSCSSKTKLMEAKAKAKAASLEIKAAFLKERQALRMATEELELKQEITQAKVEEELYKQFEMEQNIDGMNDYLEKMKAQSTSTPICSSQAISSSQVTLLVASASNIISKDQQGPAVVNSVTTAPKVTPSITPTSSSPAFTTSSMNPSAQPFIPENLFTRAEEPAQARSEFPSHKPPTFSGDVMAAYPAFITAFETLIESKVENSVERLYYLDQYTSGKAKELIKGCLQMKDGDSYQEARRLPKKHYGDPYKIASAYLSKISNLPSVEPNDGTGLQEFSIVLEQARNAMSRMAYMNDFNTVNVLRQLWEKLPRHLRSKWTERVTKIRNALERMASFNDLCQFVSEKADLATDPIYSEETVMRSRDKDIKFRGLGDRRNRKDKGSTFGTNVPKPGGNTRNPRVRSSSLCSKSHDLDECSEFPKKPLTERRNFVTEKGLCFGCYSPEHIAKLCKSRKSCQICRKKHPTSLHDQSWKQEGLKTEVEIGESKGTEVKERNDDGQVINAYNTICNVTEAGDVPVSMGIVPIWLYHKNNPEQKIRAYALLDNARETISIPRCFKPSDFGKVVSVQLHNMSDASGSGYGQCSYLRLVDDKNRIHCSFVMGKARVAPRKSVSIPRLELAAAAVSVKVADVLKNELNYERIGEFYWTDSKAVLGFIKNESRRFHVYVANRVQLIRDYTSPSQWRYVESASNPADEGSRGLNARYFLQKSQWIKGPDFLWKSENHWPEQDSYERELDPNGPEVKKITVHTTVSEKKKDMLNRLERFSSWQRLKTAIALCMKYKQQLKMSVNEAISRSPVKETSQSAPNSGQKCDSKDCPVVTSVMVNDLEQAEVEVIKLVQAGAFEREIKALKELWTKVKCGSRQCDKDKKVAMKKTSSLHTLDPFLDCNRVLRVGGQIKKANLSDSLKNPVILPKAGHVTQLIIRHVHEETQHSGRGVTLNELRTNGYWIINGNAAVQRFISKCVTCRYLRGGAGEQKMANLPKSRVEPAPPFTYSAVDYFGPWCVNEGRKEVKRYGALFTCMASRAIHIEVAHSLETNSFLQALRRFISRRGPIRELRSDQGTNFIGAQNELKKALQGMDDDQIKVELLKHEIDWVRNPATARNFGGVWERQIRSARNIMAALMREHGHSLDDEALRTLMCETEAVVNNRPLAVDTLSDPLSPLPLTPSTHLTGKTKLILPPPGKFQKEDVYCKKR</sequence>
<feature type="region of interest" description="Disordered" evidence="1">
    <location>
        <begin position="324"/>
        <end position="343"/>
    </location>
</feature>
<dbReference type="PANTHER" id="PTHR47331">
    <property type="entry name" value="PHD-TYPE DOMAIN-CONTAINING PROTEIN"/>
    <property type="match status" value="1"/>
</dbReference>
<reference evidence="3" key="1">
    <citation type="journal article" date="2017" name="bioRxiv">
        <title>Comparative analysis of the genomes of Stylophora pistillata and Acropora digitifera provides evidence for extensive differences between species of corals.</title>
        <authorList>
            <person name="Voolstra C.R."/>
            <person name="Li Y."/>
            <person name="Liew Y.J."/>
            <person name="Baumgarten S."/>
            <person name="Zoccola D."/>
            <person name="Flot J.-F."/>
            <person name="Tambutte S."/>
            <person name="Allemand D."/>
            <person name="Aranda M."/>
        </authorList>
    </citation>
    <scope>NUCLEOTIDE SEQUENCE [LARGE SCALE GENOMIC DNA]</scope>
</reference>
<dbReference type="OrthoDB" id="5988909at2759"/>
<feature type="compositionally biased region" description="Basic and acidic residues" evidence="1">
    <location>
        <begin position="569"/>
        <end position="580"/>
    </location>
</feature>
<proteinExistence type="predicted"/>
<dbReference type="Pfam" id="PF03564">
    <property type="entry name" value="DUF1759"/>
    <property type="match status" value="1"/>
</dbReference>
<dbReference type="PANTHER" id="PTHR47331:SF5">
    <property type="entry name" value="RIBONUCLEASE H"/>
    <property type="match status" value="1"/>
</dbReference>
<dbReference type="Gene3D" id="1.10.340.70">
    <property type="match status" value="1"/>
</dbReference>
<feature type="compositionally biased region" description="Polar residues" evidence="1">
    <location>
        <begin position="593"/>
        <end position="604"/>
    </location>
</feature>
<dbReference type="EMBL" id="LSMT01000326">
    <property type="protein sequence ID" value="PFX20202.1"/>
    <property type="molecule type" value="Genomic_DNA"/>
</dbReference>
<evidence type="ECO:0000256" key="1">
    <source>
        <dbReference type="SAM" id="MobiDB-lite"/>
    </source>
</evidence>
<organism evidence="2 3">
    <name type="scientific">Stylophora pistillata</name>
    <name type="common">Smooth cauliflower coral</name>
    <dbReference type="NCBI Taxonomy" id="50429"/>
    <lineage>
        <taxon>Eukaryota</taxon>
        <taxon>Metazoa</taxon>
        <taxon>Cnidaria</taxon>
        <taxon>Anthozoa</taxon>
        <taxon>Hexacorallia</taxon>
        <taxon>Scleractinia</taxon>
        <taxon>Astrocoeniina</taxon>
        <taxon>Pocilloporidae</taxon>
        <taxon>Stylophora</taxon>
    </lineage>
</organism>
<dbReference type="InterPro" id="IPR012337">
    <property type="entry name" value="RNaseH-like_sf"/>
</dbReference>
<dbReference type="InterPro" id="IPR005312">
    <property type="entry name" value="DUF1759"/>
</dbReference>
<feature type="region of interest" description="Disordered" evidence="1">
    <location>
        <begin position="569"/>
        <end position="604"/>
    </location>
</feature>
<dbReference type="Pfam" id="PF05380">
    <property type="entry name" value="Peptidase_A17"/>
    <property type="match status" value="1"/>
</dbReference>
<name>A0A2B4RVF3_STYPI</name>
<dbReference type="SUPFAM" id="SSF53098">
    <property type="entry name" value="Ribonuclease H-like"/>
    <property type="match status" value="1"/>
</dbReference>
<dbReference type="GO" id="GO:0003676">
    <property type="term" value="F:nucleic acid binding"/>
    <property type="evidence" value="ECO:0007669"/>
    <property type="project" value="InterPro"/>
</dbReference>
<gene>
    <name evidence="2" type="ORF">AWC38_SpisGene15343</name>
</gene>
<dbReference type="STRING" id="50429.A0A2B4RVF3"/>
<accession>A0A2B4RVF3</accession>
<evidence type="ECO:0000313" key="3">
    <source>
        <dbReference type="Proteomes" id="UP000225706"/>
    </source>
</evidence>